<evidence type="ECO:0000256" key="1">
    <source>
        <dbReference type="ARBA" id="ARBA00001947"/>
    </source>
</evidence>
<keyword evidence="6 14" id="KW-0479">Metal-binding</keyword>
<dbReference type="SUPFAM" id="SSF53927">
    <property type="entry name" value="Cytidine deaminase-like"/>
    <property type="match status" value="1"/>
</dbReference>
<evidence type="ECO:0000256" key="7">
    <source>
        <dbReference type="ARBA" id="ARBA00022801"/>
    </source>
</evidence>
<evidence type="ECO:0000256" key="15">
    <source>
        <dbReference type="RuleBase" id="RU364006"/>
    </source>
</evidence>
<comment type="function">
    <text evidence="2 15">This enzyme scavenges exogenous and endogenous cytidine and 2'-deoxycytidine for UMP synthesis.</text>
</comment>
<dbReference type="GO" id="GO:0055086">
    <property type="term" value="P:nucleobase-containing small molecule metabolic process"/>
    <property type="evidence" value="ECO:0007669"/>
    <property type="project" value="UniProtKB-ARBA"/>
</dbReference>
<evidence type="ECO:0000256" key="5">
    <source>
        <dbReference type="ARBA" id="ARBA00018266"/>
    </source>
</evidence>
<evidence type="ECO:0000256" key="14">
    <source>
        <dbReference type="PIRSR" id="PIRSR606262-3"/>
    </source>
</evidence>
<evidence type="ECO:0000313" key="17">
    <source>
        <dbReference type="EMBL" id="MBC8529954.1"/>
    </source>
</evidence>
<evidence type="ECO:0000313" key="18">
    <source>
        <dbReference type="Proteomes" id="UP000654279"/>
    </source>
</evidence>
<evidence type="ECO:0000256" key="2">
    <source>
        <dbReference type="ARBA" id="ARBA00003949"/>
    </source>
</evidence>
<feature type="binding site" evidence="14">
    <location>
        <position position="89"/>
    </location>
    <ligand>
        <name>Zn(2+)</name>
        <dbReference type="ChEBI" id="CHEBI:29105"/>
        <note>catalytic</note>
    </ligand>
</feature>
<dbReference type="GO" id="GO:0042802">
    <property type="term" value="F:identical protein binding"/>
    <property type="evidence" value="ECO:0007669"/>
    <property type="project" value="UniProtKB-ARBA"/>
</dbReference>
<dbReference type="AlphaFoldDB" id="A0A926HMW1"/>
<evidence type="ECO:0000259" key="16">
    <source>
        <dbReference type="PROSITE" id="PS51747"/>
    </source>
</evidence>
<proteinExistence type="inferred from homology"/>
<comment type="cofactor">
    <cofactor evidence="1 14 15">
        <name>Zn(2+)</name>
        <dbReference type="ChEBI" id="CHEBI:29105"/>
    </cofactor>
</comment>
<dbReference type="GO" id="GO:0072527">
    <property type="term" value="P:pyrimidine-containing compound metabolic process"/>
    <property type="evidence" value="ECO:0007669"/>
    <property type="project" value="UniProtKB-ARBA"/>
</dbReference>
<feature type="active site" description="Proton donor" evidence="12">
    <location>
        <position position="58"/>
    </location>
</feature>
<dbReference type="InterPro" id="IPR016192">
    <property type="entry name" value="APOBEC/CMP_deaminase_Zn-bd"/>
</dbReference>
<keyword evidence="18" id="KW-1185">Reference proteome</keyword>
<dbReference type="PANTHER" id="PTHR11644:SF2">
    <property type="entry name" value="CYTIDINE DEAMINASE"/>
    <property type="match status" value="1"/>
</dbReference>
<dbReference type="EMBL" id="JACRSO010000005">
    <property type="protein sequence ID" value="MBC8529954.1"/>
    <property type="molecule type" value="Genomic_DNA"/>
</dbReference>
<evidence type="ECO:0000256" key="13">
    <source>
        <dbReference type="PIRSR" id="PIRSR606262-2"/>
    </source>
</evidence>
<keyword evidence="7 15" id="KW-0378">Hydrolase</keyword>
<dbReference type="InterPro" id="IPR050202">
    <property type="entry name" value="Cyt/Deoxycyt_deaminase"/>
</dbReference>
<dbReference type="GO" id="GO:0005829">
    <property type="term" value="C:cytosol"/>
    <property type="evidence" value="ECO:0007669"/>
    <property type="project" value="TreeGrafter"/>
</dbReference>
<evidence type="ECO:0000256" key="8">
    <source>
        <dbReference type="ARBA" id="ARBA00022833"/>
    </source>
</evidence>
<evidence type="ECO:0000256" key="3">
    <source>
        <dbReference type="ARBA" id="ARBA00006576"/>
    </source>
</evidence>
<evidence type="ECO:0000256" key="11">
    <source>
        <dbReference type="ARBA" id="ARBA00049558"/>
    </source>
</evidence>
<name>A0A926HMW1_9FIRM</name>
<evidence type="ECO:0000256" key="12">
    <source>
        <dbReference type="PIRSR" id="PIRSR606262-1"/>
    </source>
</evidence>
<dbReference type="GO" id="GO:0004126">
    <property type="term" value="F:cytidine deaminase activity"/>
    <property type="evidence" value="ECO:0007669"/>
    <property type="project" value="UniProtKB-UniRule"/>
</dbReference>
<sequence>MTAERIETLKARALQAMQGAYAPYSHFRVGAAVLAADGAIYTGCNIENSAYSATCCAERVAVFSAVAAGARQITAVAIVSDSQGATYPCGVCRQVLSEFAADGEMQVYCGSAGGQWLETTLSRLLPHAFKAADMPGHEEKE</sequence>
<feature type="binding site" evidence="14">
    <location>
        <position position="56"/>
    </location>
    <ligand>
        <name>Zn(2+)</name>
        <dbReference type="ChEBI" id="CHEBI:29105"/>
        <note>catalytic</note>
    </ligand>
</feature>
<dbReference type="InterPro" id="IPR002125">
    <property type="entry name" value="CMP_dCMP_dom"/>
</dbReference>
<comment type="catalytic activity">
    <reaction evidence="10 15">
        <text>2'-deoxycytidine + H2O + H(+) = 2'-deoxyuridine + NH4(+)</text>
        <dbReference type="Rhea" id="RHEA:13433"/>
        <dbReference type="ChEBI" id="CHEBI:15377"/>
        <dbReference type="ChEBI" id="CHEBI:15378"/>
        <dbReference type="ChEBI" id="CHEBI:15698"/>
        <dbReference type="ChEBI" id="CHEBI:16450"/>
        <dbReference type="ChEBI" id="CHEBI:28938"/>
        <dbReference type="EC" id="3.5.4.5"/>
    </reaction>
</comment>
<dbReference type="GO" id="GO:0008270">
    <property type="term" value="F:zinc ion binding"/>
    <property type="evidence" value="ECO:0007669"/>
    <property type="project" value="UniProtKB-UniRule"/>
</dbReference>
<protein>
    <recommendedName>
        <fullName evidence="5 15">Cytidine deaminase</fullName>
        <ecNumber evidence="4 15">3.5.4.5</ecNumber>
    </recommendedName>
    <alternativeName>
        <fullName evidence="9 15">Cytidine aminohydrolase</fullName>
    </alternativeName>
</protein>
<feature type="binding site" evidence="14">
    <location>
        <position position="92"/>
    </location>
    <ligand>
        <name>Zn(2+)</name>
        <dbReference type="ChEBI" id="CHEBI:29105"/>
        <note>catalytic</note>
    </ligand>
</feature>
<dbReference type="PROSITE" id="PS51747">
    <property type="entry name" value="CYT_DCMP_DEAMINASES_2"/>
    <property type="match status" value="1"/>
</dbReference>
<comment type="caution">
    <text evidence="17">The sequence shown here is derived from an EMBL/GenBank/DDBJ whole genome shotgun (WGS) entry which is preliminary data.</text>
</comment>
<dbReference type="NCBIfam" id="NF004064">
    <property type="entry name" value="PRK05578.1"/>
    <property type="match status" value="1"/>
</dbReference>
<feature type="binding site" evidence="13">
    <location>
        <begin position="45"/>
        <end position="51"/>
    </location>
    <ligand>
        <name>substrate</name>
    </ligand>
</feature>
<comment type="similarity">
    <text evidence="3 15">Belongs to the cytidine and deoxycytidylate deaminase family.</text>
</comment>
<gene>
    <name evidence="17" type="ORF">H8699_10990</name>
</gene>
<dbReference type="Pfam" id="PF00383">
    <property type="entry name" value="dCMP_cyt_deam_1"/>
    <property type="match status" value="1"/>
</dbReference>
<comment type="catalytic activity">
    <reaction evidence="11 15">
        <text>cytidine + H2O + H(+) = uridine + NH4(+)</text>
        <dbReference type="Rhea" id="RHEA:16069"/>
        <dbReference type="ChEBI" id="CHEBI:15377"/>
        <dbReference type="ChEBI" id="CHEBI:15378"/>
        <dbReference type="ChEBI" id="CHEBI:16704"/>
        <dbReference type="ChEBI" id="CHEBI:17562"/>
        <dbReference type="ChEBI" id="CHEBI:28938"/>
        <dbReference type="EC" id="3.5.4.5"/>
    </reaction>
</comment>
<evidence type="ECO:0000256" key="9">
    <source>
        <dbReference type="ARBA" id="ARBA00032005"/>
    </source>
</evidence>
<dbReference type="EC" id="3.5.4.5" evidence="4 15"/>
<dbReference type="InterPro" id="IPR016193">
    <property type="entry name" value="Cytidine_deaminase-like"/>
</dbReference>
<dbReference type="Proteomes" id="UP000654279">
    <property type="component" value="Unassembled WGS sequence"/>
</dbReference>
<keyword evidence="8 14" id="KW-0862">Zinc</keyword>
<evidence type="ECO:0000256" key="4">
    <source>
        <dbReference type="ARBA" id="ARBA00012783"/>
    </source>
</evidence>
<accession>A0A926HMW1</accession>
<evidence type="ECO:0000256" key="10">
    <source>
        <dbReference type="ARBA" id="ARBA00049252"/>
    </source>
</evidence>
<organism evidence="17 18">
    <name type="scientific">Luoshenia tenuis</name>
    <dbReference type="NCBI Taxonomy" id="2763654"/>
    <lineage>
        <taxon>Bacteria</taxon>
        <taxon>Bacillati</taxon>
        <taxon>Bacillota</taxon>
        <taxon>Clostridia</taxon>
        <taxon>Christensenellales</taxon>
        <taxon>Christensenellaceae</taxon>
        <taxon>Luoshenia</taxon>
    </lineage>
</organism>
<dbReference type="FunFam" id="3.40.140.10:FF:000008">
    <property type="entry name" value="Cytidine deaminase"/>
    <property type="match status" value="1"/>
</dbReference>
<dbReference type="Gene3D" id="3.40.140.10">
    <property type="entry name" value="Cytidine Deaminase, domain 2"/>
    <property type="match status" value="1"/>
</dbReference>
<dbReference type="InterPro" id="IPR006262">
    <property type="entry name" value="Cyt_deam_tetra"/>
</dbReference>
<dbReference type="PANTHER" id="PTHR11644">
    <property type="entry name" value="CYTIDINE DEAMINASE"/>
    <property type="match status" value="1"/>
</dbReference>
<evidence type="ECO:0000256" key="6">
    <source>
        <dbReference type="ARBA" id="ARBA00022723"/>
    </source>
</evidence>
<dbReference type="CDD" id="cd01283">
    <property type="entry name" value="cytidine_deaminase"/>
    <property type="match status" value="1"/>
</dbReference>
<dbReference type="NCBIfam" id="TIGR01354">
    <property type="entry name" value="cyt_deam_tetra"/>
    <property type="match status" value="1"/>
</dbReference>
<reference evidence="17" key="1">
    <citation type="submission" date="2020-08" db="EMBL/GenBank/DDBJ databases">
        <title>Genome public.</title>
        <authorList>
            <person name="Liu C."/>
            <person name="Sun Q."/>
        </authorList>
    </citation>
    <scope>NUCLEOTIDE SEQUENCE</scope>
    <source>
        <strain evidence="17">NSJ-44</strain>
    </source>
</reference>
<dbReference type="PROSITE" id="PS00903">
    <property type="entry name" value="CYT_DCMP_DEAMINASES_1"/>
    <property type="match status" value="1"/>
</dbReference>
<feature type="domain" description="CMP/dCMP-type deaminase" evidence="16">
    <location>
        <begin position="4"/>
        <end position="132"/>
    </location>
</feature>